<evidence type="ECO:0000313" key="1">
    <source>
        <dbReference type="Proteomes" id="UP000694864"/>
    </source>
</evidence>
<organism evidence="1 2">
    <name type="scientific">Camelina sativa</name>
    <name type="common">False flax</name>
    <name type="synonym">Myagrum sativum</name>
    <dbReference type="NCBI Taxonomy" id="90675"/>
    <lineage>
        <taxon>Eukaryota</taxon>
        <taxon>Viridiplantae</taxon>
        <taxon>Streptophyta</taxon>
        <taxon>Embryophyta</taxon>
        <taxon>Tracheophyta</taxon>
        <taxon>Spermatophyta</taxon>
        <taxon>Magnoliopsida</taxon>
        <taxon>eudicotyledons</taxon>
        <taxon>Gunneridae</taxon>
        <taxon>Pentapetalae</taxon>
        <taxon>rosids</taxon>
        <taxon>malvids</taxon>
        <taxon>Brassicales</taxon>
        <taxon>Brassicaceae</taxon>
        <taxon>Camelineae</taxon>
        <taxon>Camelina</taxon>
    </lineage>
</organism>
<dbReference type="GeneID" id="104712454"/>
<keyword evidence="1" id="KW-1185">Reference proteome</keyword>
<dbReference type="Proteomes" id="UP000694864">
    <property type="component" value="Chromosome 9"/>
</dbReference>
<name>A0ABM0TKB1_CAMSA</name>
<sequence length="174" mass="19456">MVREAAGHLCRNVKSSSSILLKPKNIYFEEKYLNFARFSVQSIAYDNALFLKYNRRLKSHSTSEHTFHLMKECFERARAMEASLRGTVYELVGAAKETKGVMASLEQIVSNLSSSESGLQEEKVKLQENHDFGSLQSGAPTLASIREPQGSYAEAFQTDLTIRTTGVDANLRKA</sequence>
<gene>
    <name evidence="2" type="primary">LOC104712454</name>
</gene>
<proteinExistence type="predicted"/>
<reference evidence="1" key="1">
    <citation type="journal article" date="2014" name="Nat. Commun.">
        <title>The emerging biofuel crop Camelina sativa retains a highly undifferentiated hexaploid genome structure.</title>
        <authorList>
            <person name="Kagale S."/>
            <person name="Koh C."/>
            <person name="Nixon J."/>
            <person name="Bollina V."/>
            <person name="Clarke W.E."/>
            <person name="Tuteja R."/>
            <person name="Spillane C."/>
            <person name="Robinson S.J."/>
            <person name="Links M.G."/>
            <person name="Clarke C."/>
            <person name="Higgins E.E."/>
            <person name="Huebert T."/>
            <person name="Sharpe A.G."/>
            <person name="Parkin I.A."/>
        </authorList>
    </citation>
    <scope>NUCLEOTIDE SEQUENCE [LARGE SCALE GENOMIC DNA]</scope>
    <source>
        <strain evidence="1">cv. DH55</strain>
    </source>
</reference>
<protein>
    <submittedName>
        <fullName evidence="2">Uncharacterized protein LOC104712454</fullName>
    </submittedName>
</protein>
<accession>A0ABM0TKB1</accession>
<evidence type="ECO:0000313" key="2">
    <source>
        <dbReference type="RefSeq" id="XP_010427659.1"/>
    </source>
</evidence>
<dbReference type="RefSeq" id="XP_010427659.1">
    <property type="nucleotide sequence ID" value="XM_010429357.1"/>
</dbReference>
<reference evidence="2" key="2">
    <citation type="submission" date="2025-08" db="UniProtKB">
        <authorList>
            <consortium name="RefSeq"/>
        </authorList>
    </citation>
    <scope>IDENTIFICATION</scope>
    <source>
        <tissue evidence="2">Leaf</tissue>
    </source>
</reference>